<dbReference type="GO" id="GO:0070403">
    <property type="term" value="F:NAD+ binding"/>
    <property type="evidence" value="ECO:0007669"/>
    <property type="project" value="InterPro"/>
</dbReference>
<protein>
    <submittedName>
        <fullName evidence="7">3-hydroxybutyryl-CoA dehydrogenase</fullName>
    </submittedName>
</protein>
<proteinExistence type="inferred from homology"/>
<dbReference type="Proteomes" id="UP000321157">
    <property type="component" value="Unassembled WGS sequence"/>
</dbReference>
<feature type="site" description="Important for catalytic activity" evidence="4">
    <location>
        <position position="138"/>
    </location>
</feature>
<comment type="similarity">
    <text evidence="2">Belongs to the 3-hydroxyacyl-CoA dehydrogenase family.</text>
</comment>
<accession>A0A511V719</accession>
<dbReference type="InterPro" id="IPR008927">
    <property type="entry name" value="6-PGluconate_DH-like_C_sf"/>
</dbReference>
<feature type="domain" description="3-hydroxyacyl-CoA dehydrogenase NAD binding" evidence="6">
    <location>
        <begin position="4"/>
        <end position="181"/>
    </location>
</feature>
<keyword evidence="8" id="KW-1185">Reference proteome</keyword>
<dbReference type="Gene3D" id="3.40.50.720">
    <property type="entry name" value="NAD(P)-binding Rossmann-like Domain"/>
    <property type="match status" value="1"/>
</dbReference>
<dbReference type="AlphaFoldDB" id="A0A511V719"/>
<evidence type="ECO:0000259" key="5">
    <source>
        <dbReference type="Pfam" id="PF00725"/>
    </source>
</evidence>
<dbReference type="GO" id="GO:0006635">
    <property type="term" value="P:fatty acid beta-oxidation"/>
    <property type="evidence" value="ECO:0007669"/>
    <property type="project" value="TreeGrafter"/>
</dbReference>
<dbReference type="SUPFAM" id="SSF51735">
    <property type="entry name" value="NAD(P)-binding Rossmann-fold domains"/>
    <property type="match status" value="1"/>
</dbReference>
<dbReference type="InterPro" id="IPR006108">
    <property type="entry name" value="3HC_DH_C"/>
</dbReference>
<dbReference type="InterPro" id="IPR022694">
    <property type="entry name" value="3-OHacyl-CoA_DH"/>
</dbReference>
<dbReference type="InterPro" id="IPR036291">
    <property type="entry name" value="NAD(P)-bd_dom_sf"/>
</dbReference>
<name>A0A511V719_9BACL</name>
<comment type="pathway">
    <text evidence="1">Lipid metabolism; butanoate metabolism.</text>
</comment>
<dbReference type="OrthoDB" id="9771883at2"/>
<dbReference type="EMBL" id="BJXX01000097">
    <property type="protein sequence ID" value="GEN34746.1"/>
    <property type="molecule type" value="Genomic_DNA"/>
</dbReference>
<comment type="caution">
    <text evidence="7">The sequence shown here is derived from an EMBL/GenBank/DDBJ whole genome shotgun (WGS) entry which is preliminary data.</text>
</comment>
<dbReference type="FunFam" id="3.40.50.720:FF:000009">
    <property type="entry name" value="Fatty oxidation complex, alpha subunit"/>
    <property type="match status" value="1"/>
</dbReference>
<evidence type="ECO:0000259" key="6">
    <source>
        <dbReference type="Pfam" id="PF02737"/>
    </source>
</evidence>
<reference evidence="7 8" key="1">
    <citation type="submission" date="2019-07" db="EMBL/GenBank/DDBJ databases">
        <title>Whole genome shotgun sequence of Aneurinibacillus danicus NBRC 102444.</title>
        <authorList>
            <person name="Hosoyama A."/>
            <person name="Uohara A."/>
            <person name="Ohji S."/>
            <person name="Ichikawa N."/>
        </authorList>
    </citation>
    <scope>NUCLEOTIDE SEQUENCE [LARGE SCALE GENOMIC DNA]</scope>
    <source>
        <strain evidence="7 8">NBRC 102444</strain>
    </source>
</reference>
<evidence type="ECO:0000256" key="2">
    <source>
        <dbReference type="ARBA" id="ARBA00009463"/>
    </source>
</evidence>
<evidence type="ECO:0000313" key="8">
    <source>
        <dbReference type="Proteomes" id="UP000321157"/>
    </source>
</evidence>
<dbReference type="GO" id="GO:0008691">
    <property type="term" value="F:3-hydroxybutyryl-CoA dehydrogenase activity"/>
    <property type="evidence" value="ECO:0007669"/>
    <property type="project" value="TreeGrafter"/>
</dbReference>
<dbReference type="SUPFAM" id="SSF48179">
    <property type="entry name" value="6-phosphogluconate dehydrogenase C-terminal domain-like"/>
    <property type="match status" value="1"/>
</dbReference>
<dbReference type="PIRSF" id="PIRSF000105">
    <property type="entry name" value="HCDH"/>
    <property type="match status" value="1"/>
</dbReference>
<dbReference type="PANTHER" id="PTHR48075:SF5">
    <property type="entry name" value="3-HYDROXYBUTYRYL-COA DEHYDROGENASE"/>
    <property type="match status" value="1"/>
</dbReference>
<evidence type="ECO:0000256" key="1">
    <source>
        <dbReference type="ARBA" id="ARBA00005086"/>
    </source>
</evidence>
<evidence type="ECO:0000313" key="7">
    <source>
        <dbReference type="EMBL" id="GEN34746.1"/>
    </source>
</evidence>
<dbReference type="InterPro" id="IPR013328">
    <property type="entry name" value="6PGD_dom2"/>
</dbReference>
<dbReference type="RefSeq" id="WP_146810014.1">
    <property type="nucleotide sequence ID" value="NZ_BJXX01000097.1"/>
</dbReference>
<sequence length="279" mass="30572">MKNILVVGAGLMGGGIALVAAKAGYNVILTDRTEEDIKRGRSMMEKTCGSLVKKGKWSEEEANRSLTNIRMVTRLEEGRNADLVIEAVPEKMDLKQAVFRQLDEIVQPGAILASNTSSLSIAAIGSVTRRPDKVVGMHFFSPVPVMELLEVVRSMRTSEETIQQALSVGKKLGKKTITAKDYPGFTVNRVLVPMLNEAAYLVMEGNDPKEVDQGMMLGANHPVGPLRLADYVGIDVLLFTLESLYEGFNDSKYRPCPLLKRMVEAGLLGKKSGQGFYSY</sequence>
<dbReference type="PANTHER" id="PTHR48075">
    <property type="entry name" value="3-HYDROXYACYL-COA DEHYDROGENASE FAMILY PROTEIN"/>
    <property type="match status" value="1"/>
</dbReference>
<gene>
    <name evidence="7" type="primary">hbd_3</name>
    <name evidence="7" type="ORF">ADA01nite_22060</name>
</gene>
<evidence type="ECO:0000256" key="3">
    <source>
        <dbReference type="ARBA" id="ARBA00023002"/>
    </source>
</evidence>
<dbReference type="Gene3D" id="1.10.1040.10">
    <property type="entry name" value="N-(1-d-carboxylethyl)-l-norvaline Dehydrogenase, domain 2"/>
    <property type="match status" value="1"/>
</dbReference>
<organism evidence="7 8">
    <name type="scientific">Aneurinibacillus danicus</name>
    <dbReference type="NCBI Taxonomy" id="267746"/>
    <lineage>
        <taxon>Bacteria</taxon>
        <taxon>Bacillati</taxon>
        <taxon>Bacillota</taxon>
        <taxon>Bacilli</taxon>
        <taxon>Bacillales</taxon>
        <taxon>Paenibacillaceae</taxon>
        <taxon>Aneurinibacillus group</taxon>
        <taxon>Aneurinibacillus</taxon>
    </lineage>
</organism>
<dbReference type="Pfam" id="PF02737">
    <property type="entry name" value="3HCDH_N"/>
    <property type="match status" value="1"/>
</dbReference>
<keyword evidence="3" id="KW-0560">Oxidoreductase</keyword>
<dbReference type="Pfam" id="PF00725">
    <property type="entry name" value="3HCDH"/>
    <property type="match status" value="1"/>
</dbReference>
<feature type="domain" description="3-hydroxyacyl-CoA dehydrogenase C-terminal" evidence="5">
    <location>
        <begin position="184"/>
        <end position="279"/>
    </location>
</feature>
<dbReference type="InterPro" id="IPR006176">
    <property type="entry name" value="3-OHacyl-CoA_DH_NAD-bd"/>
</dbReference>
<evidence type="ECO:0000256" key="4">
    <source>
        <dbReference type="PIRSR" id="PIRSR000105-1"/>
    </source>
</evidence>